<evidence type="ECO:0000256" key="4">
    <source>
        <dbReference type="ARBA" id="ARBA00022840"/>
    </source>
</evidence>
<proteinExistence type="inferred from homology"/>
<dbReference type="InterPro" id="IPR001977">
    <property type="entry name" value="Depp_CoAkinase"/>
</dbReference>
<dbReference type="NCBIfam" id="TIGR00152">
    <property type="entry name" value="dephospho-CoA kinase"/>
    <property type="match status" value="1"/>
</dbReference>
<dbReference type="SUPFAM" id="SSF52540">
    <property type="entry name" value="P-loop containing nucleoside triphosphate hydrolases"/>
    <property type="match status" value="1"/>
</dbReference>
<evidence type="ECO:0000256" key="6">
    <source>
        <dbReference type="HAMAP-Rule" id="MF_00376"/>
    </source>
</evidence>
<comment type="similarity">
    <text evidence="1 6">Belongs to the CoaE family.</text>
</comment>
<keyword evidence="6 8" id="KW-0418">Kinase</keyword>
<dbReference type="RefSeq" id="WP_147500265.1">
    <property type="nucleotide sequence ID" value="NZ_JANPQO010000010.1"/>
</dbReference>
<comment type="caution">
    <text evidence="8">The sequence shown here is derived from an EMBL/GenBank/DDBJ whole genome shotgun (WGS) entry which is preliminary data.</text>
</comment>
<comment type="pathway">
    <text evidence="6">Cofactor biosynthesis; coenzyme A biosynthesis; CoA from (R)-pantothenate: step 5/5.</text>
</comment>
<dbReference type="GO" id="GO:0004140">
    <property type="term" value="F:dephospho-CoA kinase activity"/>
    <property type="evidence" value="ECO:0007669"/>
    <property type="project" value="UniProtKB-EC"/>
</dbReference>
<keyword evidence="4 6" id="KW-0067">ATP-binding</keyword>
<evidence type="ECO:0000256" key="3">
    <source>
        <dbReference type="ARBA" id="ARBA00022741"/>
    </source>
</evidence>
<name>A0ABY3G807_9BACT</name>
<evidence type="ECO:0000313" key="8">
    <source>
        <dbReference type="EMBL" id="TWO28156.1"/>
    </source>
</evidence>
<dbReference type="InterPro" id="IPR027417">
    <property type="entry name" value="P-loop_NTPase"/>
</dbReference>
<organism evidence="8 9">
    <name type="scientific">Campylobacter insulaenigrae</name>
    <dbReference type="NCBI Taxonomy" id="260714"/>
    <lineage>
        <taxon>Bacteria</taxon>
        <taxon>Pseudomonadati</taxon>
        <taxon>Campylobacterota</taxon>
        <taxon>Epsilonproteobacteria</taxon>
        <taxon>Campylobacterales</taxon>
        <taxon>Campylobacteraceae</taxon>
        <taxon>Campylobacter</taxon>
    </lineage>
</organism>
<dbReference type="EMBL" id="VOAW01000004">
    <property type="protein sequence ID" value="TWO28156.1"/>
    <property type="molecule type" value="Genomic_DNA"/>
</dbReference>
<feature type="binding site" evidence="6">
    <location>
        <begin position="12"/>
        <end position="17"/>
    </location>
    <ligand>
        <name>ATP</name>
        <dbReference type="ChEBI" id="CHEBI:30616"/>
    </ligand>
</feature>
<keyword evidence="3 6" id="KW-0547">Nucleotide-binding</keyword>
<sequence>MQNAYFVTSSIAGGKSTFIKIVKKLGFDTISADEITHMLLNENAQHIAKLFDDFSLILNNGIDRKKLGNIIFNDVLAKSKLENFIHPKIKKEILSQAIKIDKKNKAFFIELPLFFENNNYQNLGKSILIYAPKKLLLQRLMKREHIDKEEALKRINCQLDIEKKKQIADYVIENIESYEIFEESVLNFLKYNLKVII</sequence>
<evidence type="ECO:0000256" key="2">
    <source>
        <dbReference type="ARBA" id="ARBA00022679"/>
    </source>
</evidence>
<evidence type="ECO:0000256" key="5">
    <source>
        <dbReference type="ARBA" id="ARBA00022993"/>
    </source>
</evidence>
<evidence type="ECO:0000256" key="1">
    <source>
        <dbReference type="ARBA" id="ARBA00009018"/>
    </source>
</evidence>
<protein>
    <recommendedName>
        <fullName evidence="6 7">Dephospho-CoA kinase</fullName>
        <ecNumber evidence="6 7">2.7.1.24</ecNumber>
    </recommendedName>
    <alternativeName>
        <fullName evidence="6">Dephosphocoenzyme A kinase</fullName>
    </alternativeName>
</protein>
<comment type="catalytic activity">
    <reaction evidence="6">
        <text>3'-dephospho-CoA + ATP = ADP + CoA + H(+)</text>
        <dbReference type="Rhea" id="RHEA:18245"/>
        <dbReference type="ChEBI" id="CHEBI:15378"/>
        <dbReference type="ChEBI" id="CHEBI:30616"/>
        <dbReference type="ChEBI" id="CHEBI:57287"/>
        <dbReference type="ChEBI" id="CHEBI:57328"/>
        <dbReference type="ChEBI" id="CHEBI:456216"/>
        <dbReference type="EC" id="2.7.1.24"/>
    </reaction>
</comment>
<keyword evidence="2 6" id="KW-0808">Transferase</keyword>
<dbReference type="Pfam" id="PF01121">
    <property type="entry name" value="CoaE"/>
    <property type="match status" value="1"/>
</dbReference>
<keyword evidence="5 6" id="KW-0173">Coenzyme A biosynthesis</keyword>
<evidence type="ECO:0000256" key="7">
    <source>
        <dbReference type="NCBIfam" id="TIGR00152"/>
    </source>
</evidence>
<dbReference type="PROSITE" id="PS51219">
    <property type="entry name" value="DPCK"/>
    <property type="match status" value="1"/>
</dbReference>
<reference evidence="8 9" key="1">
    <citation type="submission" date="2019-07" db="EMBL/GenBank/DDBJ databases">
        <title>Rapid identification of Enteric Bacteria from Whole Genome Sequences (WGS) using Average Nucleotide Identity (ANI).</title>
        <authorList>
            <person name="Lane C."/>
        </authorList>
    </citation>
    <scope>NUCLEOTIDE SEQUENCE [LARGE SCALE GENOMIC DNA]</scope>
    <source>
        <strain evidence="8 9">2011D-8905</strain>
    </source>
</reference>
<keyword evidence="9" id="KW-1185">Reference proteome</keyword>
<comment type="subcellular location">
    <subcellularLocation>
        <location evidence="6">Cytoplasm</location>
    </subcellularLocation>
</comment>
<dbReference type="EC" id="2.7.1.24" evidence="6 7"/>
<dbReference type="PANTHER" id="PTHR10695">
    <property type="entry name" value="DEPHOSPHO-COA KINASE-RELATED"/>
    <property type="match status" value="1"/>
</dbReference>
<dbReference type="CDD" id="cd02022">
    <property type="entry name" value="DPCK"/>
    <property type="match status" value="1"/>
</dbReference>
<evidence type="ECO:0000313" key="9">
    <source>
        <dbReference type="Proteomes" id="UP000321614"/>
    </source>
</evidence>
<dbReference type="Proteomes" id="UP000321614">
    <property type="component" value="Unassembled WGS sequence"/>
</dbReference>
<gene>
    <name evidence="6" type="primary">coaE</name>
    <name evidence="8" type="ORF">ZA01_00510</name>
</gene>
<comment type="function">
    <text evidence="6">Catalyzes the phosphorylation of the 3'-hydroxyl group of dephosphocoenzyme A to form coenzyme A.</text>
</comment>
<dbReference type="PANTHER" id="PTHR10695:SF46">
    <property type="entry name" value="BIFUNCTIONAL COENZYME A SYNTHASE-RELATED"/>
    <property type="match status" value="1"/>
</dbReference>
<keyword evidence="6" id="KW-0963">Cytoplasm</keyword>
<dbReference type="Gene3D" id="3.40.50.300">
    <property type="entry name" value="P-loop containing nucleotide triphosphate hydrolases"/>
    <property type="match status" value="1"/>
</dbReference>
<accession>A0ABY3G807</accession>
<dbReference type="HAMAP" id="MF_00376">
    <property type="entry name" value="Dephospho_CoA_kinase"/>
    <property type="match status" value="1"/>
</dbReference>